<evidence type="ECO:0000313" key="3">
    <source>
        <dbReference type="Proteomes" id="UP000255326"/>
    </source>
</evidence>
<protein>
    <submittedName>
        <fullName evidence="2">Acetyltransferase (GNAT) family protein</fullName>
    </submittedName>
</protein>
<proteinExistence type="predicted"/>
<dbReference type="EMBL" id="QQAY01000001">
    <property type="protein sequence ID" value="RDI47368.1"/>
    <property type="molecule type" value="Genomic_DNA"/>
</dbReference>
<dbReference type="Proteomes" id="UP000255326">
    <property type="component" value="Unassembled WGS sequence"/>
</dbReference>
<dbReference type="RefSeq" id="WP_114743594.1">
    <property type="nucleotide sequence ID" value="NZ_QQAY01000001.1"/>
</dbReference>
<evidence type="ECO:0000313" key="2">
    <source>
        <dbReference type="EMBL" id="RDI47368.1"/>
    </source>
</evidence>
<dbReference type="CDD" id="cd04301">
    <property type="entry name" value="NAT_SF"/>
    <property type="match status" value="1"/>
</dbReference>
<dbReference type="PROSITE" id="PS51186">
    <property type="entry name" value="GNAT"/>
    <property type="match status" value="1"/>
</dbReference>
<dbReference type="InterPro" id="IPR016181">
    <property type="entry name" value="Acyl_CoA_acyltransferase"/>
</dbReference>
<organism evidence="2 3">
    <name type="scientific">Falsibacillus pallidus</name>
    <dbReference type="NCBI Taxonomy" id="493781"/>
    <lineage>
        <taxon>Bacteria</taxon>
        <taxon>Bacillati</taxon>
        <taxon>Bacillota</taxon>
        <taxon>Bacilli</taxon>
        <taxon>Bacillales</taxon>
        <taxon>Bacillaceae</taxon>
        <taxon>Falsibacillus</taxon>
    </lineage>
</organism>
<comment type="caution">
    <text evidence="2">The sequence shown here is derived from an EMBL/GenBank/DDBJ whole genome shotgun (WGS) entry which is preliminary data.</text>
</comment>
<dbReference type="Pfam" id="PF13508">
    <property type="entry name" value="Acetyltransf_7"/>
    <property type="match status" value="1"/>
</dbReference>
<gene>
    <name evidence="2" type="ORF">DFR59_10122</name>
</gene>
<dbReference type="InterPro" id="IPR000182">
    <property type="entry name" value="GNAT_dom"/>
</dbReference>
<dbReference type="OrthoDB" id="9775804at2"/>
<keyword evidence="2" id="KW-0808">Transferase</keyword>
<dbReference type="PANTHER" id="PTHR43233">
    <property type="entry name" value="FAMILY N-ACETYLTRANSFERASE, PUTATIVE (AFU_ORTHOLOGUE AFUA_6G03350)-RELATED"/>
    <property type="match status" value="1"/>
</dbReference>
<name>A0A370GUK6_9BACI</name>
<dbReference type="InterPro" id="IPR053144">
    <property type="entry name" value="Acetyltransferase_Butenolide"/>
</dbReference>
<dbReference type="PANTHER" id="PTHR43233:SF1">
    <property type="entry name" value="FAMILY N-ACETYLTRANSFERASE, PUTATIVE (AFU_ORTHOLOGUE AFUA_6G03350)-RELATED"/>
    <property type="match status" value="1"/>
</dbReference>
<evidence type="ECO:0000259" key="1">
    <source>
        <dbReference type="PROSITE" id="PS51186"/>
    </source>
</evidence>
<sequence length="144" mass="16896">MGHFFTFKLNEEQVEDLYNLYQQAWWSGNRKMEDIRTMLGHTEMLFGVCDSNSGKLIGFARVLTDFVYKALLLDVIIDEAFQEKGIGRSLLNHITSHPKLSHVEHLELYCQADKKEYYEKWGFKEIMTDLTFMRKTTTSVPPLH</sequence>
<reference evidence="2 3" key="1">
    <citation type="submission" date="2018-07" db="EMBL/GenBank/DDBJ databases">
        <title>Genomic Encyclopedia of Type Strains, Phase IV (KMG-IV): sequencing the most valuable type-strain genomes for metagenomic binning, comparative biology and taxonomic classification.</title>
        <authorList>
            <person name="Goeker M."/>
        </authorList>
    </citation>
    <scope>NUCLEOTIDE SEQUENCE [LARGE SCALE GENOMIC DNA]</scope>
    <source>
        <strain evidence="2 3">DSM 25281</strain>
    </source>
</reference>
<accession>A0A370GUK6</accession>
<feature type="domain" description="N-acetyltransferase" evidence="1">
    <location>
        <begin position="4"/>
        <end position="138"/>
    </location>
</feature>
<dbReference type="GO" id="GO:0016747">
    <property type="term" value="F:acyltransferase activity, transferring groups other than amino-acyl groups"/>
    <property type="evidence" value="ECO:0007669"/>
    <property type="project" value="InterPro"/>
</dbReference>
<dbReference type="SUPFAM" id="SSF55729">
    <property type="entry name" value="Acyl-CoA N-acyltransferases (Nat)"/>
    <property type="match status" value="1"/>
</dbReference>
<keyword evidence="3" id="KW-1185">Reference proteome</keyword>
<dbReference type="AlphaFoldDB" id="A0A370GUK6"/>
<dbReference type="Gene3D" id="3.40.630.30">
    <property type="match status" value="1"/>
</dbReference>